<dbReference type="Gene3D" id="1.10.540.10">
    <property type="entry name" value="Acyl-CoA dehydrogenase/oxidase, N-terminal domain"/>
    <property type="match status" value="1"/>
</dbReference>
<evidence type="ECO:0000259" key="10">
    <source>
        <dbReference type="Pfam" id="PF02770"/>
    </source>
</evidence>
<evidence type="ECO:0000256" key="8">
    <source>
        <dbReference type="SAM" id="MobiDB-lite"/>
    </source>
</evidence>
<dbReference type="AlphaFoldDB" id="A0A6C0FX20"/>
<evidence type="ECO:0000256" key="6">
    <source>
        <dbReference type="ARBA" id="ARBA00052546"/>
    </source>
</evidence>
<organism evidence="12 13">
    <name type="scientific">Paenibacillus lycopersici</name>
    <dbReference type="NCBI Taxonomy" id="2704462"/>
    <lineage>
        <taxon>Bacteria</taxon>
        <taxon>Bacillati</taxon>
        <taxon>Bacillota</taxon>
        <taxon>Bacilli</taxon>
        <taxon>Bacillales</taxon>
        <taxon>Paenibacillaceae</taxon>
        <taxon>Paenibacillus</taxon>
    </lineage>
</organism>
<keyword evidence="3 7" id="KW-0285">Flavoprotein</keyword>
<evidence type="ECO:0000313" key="13">
    <source>
        <dbReference type="Proteomes" id="UP000476064"/>
    </source>
</evidence>
<comment type="catalytic activity">
    <reaction evidence="6">
        <text>a 2,3-saturated acyl-CoA + A = a 2,3-dehydroacyl-CoA + AH2</text>
        <dbReference type="Rhea" id="RHEA:48608"/>
        <dbReference type="ChEBI" id="CHEBI:13193"/>
        <dbReference type="ChEBI" id="CHEBI:17499"/>
        <dbReference type="ChEBI" id="CHEBI:60015"/>
        <dbReference type="ChEBI" id="CHEBI:65111"/>
    </reaction>
</comment>
<dbReference type="Pfam" id="PF02771">
    <property type="entry name" value="Acyl-CoA_dh_N"/>
    <property type="match status" value="1"/>
</dbReference>
<dbReference type="Pfam" id="PF02770">
    <property type="entry name" value="Acyl-CoA_dh_M"/>
    <property type="match status" value="1"/>
</dbReference>
<dbReference type="Proteomes" id="UP000476064">
    <property type="component" value="Chromosome"/>
</dbReference>
<dbReference type="InterPro" id="IPR009100">
    <property type="entry name" value="AcylCoA_DH/oxidase_NM_dom_sf"/>
</dbReference>
<evidence type="ECO:0000259" key="11">
    <source>
        <dbReference type="Pfam" id="PF02771"/>
    </source>
</evidence>
<feature type="region of interest" description="Disordered" evidence="8">
    <location>
        <begin position="216"/>
        <end position="249"/>
    </location>
</feature>
<sequence length="444" mass="46272">MRAGSDAKAGGDSTSTETGKGADLPVKLRFTAAQEALRLRVREFAESEVARAAKAMEEKDVFPRALVSAMGRRGLLGLPIAAEWGGSGCDMIGYMLAIEEISRVSAAAGVILAVHTSVGTLPIVYHGTEEQRSRCLPLLASGAWLGAFALTEPHAGSDASTIRTAAVRRGGDYFLTGTKVFITNAGEADQYVLFAVVQDDGASAASSAGASLAVADKERGGEHGGAEGGSAASQRRRDGEGGAGRTGGGITAFLVRADTPGLTVGRKEKKMGLRGSNTCELILEGVQVPAAQRLGKEGEGFRIAKSALNGGRIGIGAQALGIARAALALAERELPRVPRRQRARAAAELLDLAAGTEAAALLVYRAAELLQRGRPCTKEASMAKMFASDTAVRVATRALQLCGPEALTEEHPAERLFRDAKVTQIYEGTNEIHRIVISGELLKG</sequence>
<feature type="domain" description="Acyl-CoA dehydrogenase/oxidase N-terminal" evidence="11">
    <location>
        <begin position="31"/>
        <end position="142"/>
    </location>
</feature>
<gene>
    <name evidence="12" type="ORF">GXP70_05755</name>
</gene>
<dbReference type="InterPro" id="IPR036250">
    <property type="entry name" value="AcylCo_DH-like_C"/>
</dbReference>
<comment type="similarity">
    <text evidence="2 7">Belongs to the acyl-CoA dehydrogenase family.</text>
</comment>
<evidence type="ECO:0000256" key="7">
    <source>
        <dbReference type="RuleBase" id="RU362125"/>
    </source>
</evidence>
<comment type="cofactor">
    <cofactor evidence="1 7">
        <name>FAD</name>
        <dbReference type="ChEBI" id="CHEBI:57692"/>
    </cofactor>
</comment>
<dbReference type="GO" id="GO:0050660">
    <property type="term" value="F:flavin adenine dinucleotide binding"/>
    <property type="evidence" value="ECO:0007669"/>
    <property type="project" value="InterPro"/>
</dbReference>
<dbReference type="FunFam" id="1.20.140.10:FF:000004">
    <property type="entry name" value="Acyl-CoA dehydrogenase FadE25"/>
    <property type="match status" value="1"/>
</dbReference>
<evidence type="ECO:0000313" key="12">
    <source>
        <dbReference type="EMBL" id="QHT59509.1"/>
    </source>
</evidence>
<dbReference type="Gene3D" id="2.40.110.10">
    <property type="entry name" value="Butyryl-CoA Dehydrogenase, subunit A, domain 2"/>
    <property type="match status" value="1"/>
</dbReference>
<protein>
    <submittedName>
        <fullName evidence="12">Acyl-CoA dehydrogenase</fullName>
    </submittedName>
</protein>
<evidence type="ECO:0000256" key="1">
    <source>
        <dbReference type="ARBA" id="ARBA00001974"/>
    </source>
</evidence>
<dbReference type="InterPro" id="IPR013786">
    <property type="entry name" value="AcylCoA_DH/ox_N"/>
</dbReference>
<dbReference type="EMBL" id="CP048209">
    <property type="protein sequence ID" value="QHT59509.1"/>
    <property type="molecule type" value="Genomic_DNA"/>
</dbReference>
<dbReference type="InterPro" id="IPR037069">
    <property type="entry name" value="AcylCoA_DH/ox_N_sf"/>
</dbReference>
<dbReference type="KEGG" id="plyc:GXP70_05755"/>
<dbReference type="PIRSF" id="PIRSF016578">
    <property type="entry name" value="HsaA"/>
    <property type="match status" value="1"/>
</dbReference>
<dbReference type="InterPro" id="IPR046373">
    <property type="entry name" value="Acyl-CoA_Oxase/DH_mid-dom_sf"/>
</dbReference>
<keyword evidence="5 7" id="KW-0560">Oxidoreductase</keyword>
<evidence type="ECO:0000256" key="4">
    <source>
        <dbReference type="ARBA" id="ARBA00022827"/>
    </source>
</evidence>
<dbReference type="GO" id="GO:0003995">
    <property type="term" value="F:acyl-CoA dehydrogenase activity"/>
    <property type="evidence" value="ECO:0007669"/>
    <property type="project" value="TreeGrafter"/>
</dbReference>
<feature type="domain" description="Acyl-CoA oxidase/dehydrogenase middle" evidence="10">
    <location>
        <begin position="147"/>
        <end position="219"/>
    </location>
</feature>
<feature type="domain" description="Acyl-CoA dehydrogenase/oxidase C-terminal" evidence="9">
    <location>
        <begin position="298"/>
        <end position="439"/>
    </location>
</feature>
<name>A0A6C0FX20_9BACL</name>
<evidence type="ECO:0000259" key="9">
    <source>
        <dbReference type="Pfam" id="PF00441"/>
    </source>
</evidence>
<dbReference type="FunFam" id="1.10.540.10:FF:000002">
    <property type="entry name" value="Acyl-CoA dehydrogenase FadE19"/>
    <property type="match status" value="1"/>
</dbReference>
<accession>A0A6C0FX20</accession>
<feature type="compositionally biased region" description="Basic and acidic residues" evidence="8">
    <location>
        <begin position="216"/>
        <end position="225"/>
    </location>
</feature>
<evidence type="ECO:0000256" key="3">
    <source>
        <dbReference type="ARBA" id="ARBA00022630"/>
    </source>
</evidence>
<evidence type="ECO:0000256" key="5">
    <source>
        <dbReference type="ARBA" id="ARBA00023002"/>
    </source>
</evidence>
<keyword evidence="4 7" id="KW-0274">FAD</keyword>
<dbReference type="SUPFAM" id="SSF56645">
    <property type="entry name" value="Acyl-CoA dehydrogenase NM domain-like"/>
    <property type="match status" value="2"/>
</dbReference>
<reference evidence="12 13" key="1">
    <citation type="submission" date="2020-01" db="EMBL/GenBank/DDBJ databases">
        <title>Paenibacillus sp. nov., isolated from tomato rhizosphere.</title>
        <authorList>
            <person name="Weon H.-Y."/>
            <person name="Lee S.A."/>
        </authorList>
    </citation>
    <scope>NUCLEOTIDE SEQUENCE [LARGE SCALE GENOMIC DNA]</scope>
    <source>
        <strain evidence="12 13">12200R-189</strain>
    </source>
</reference>
<dbReference type="InterPro" id="IPR009075">
    <property type="entry name" value="AcylCo_DH/oxidase_C"/>
</dbReference>
<proteinExistence type="inferred from homology"/>
<dbReference type="PANTHER" id="PTHR43884">
    <property type="entry name" value="ACYL-COA DEHYDROGENASE"/>
    <property type="match status" value="1"/>
</dbReference>
<dbReference type="InterPro" id="IPR006091">
    <property type="entry name" value="Acyl-CoA_Oxase/DH_mid-dom"/>
</dbReference>
<feature type="region of interest" description="Disordered" evidence="8">
    <location>
        <begin position="1"/>
        <end position="20"/>
    </location>
</feature>
<keyword evidence="13" id="KW-1185">Reference proteome</keyword>
<dbReference type="PANTHER" id="PTHR43884:SF12">
    <property type="entry name" value="ISOVALERYL-COA DEHYDROGENASE, MITOCHONDRIAL-RELATED"/>
    <property type="match status" value="1"/>
</dbReference>
<dbReference type="SUPFAM" id="SSF47203">
    <property type="entry name" value="Acyl-CoA dehydrogenase C-terminal domain-like"/>
    <property type="match status" value="1"/>
</dbReference>
<evidence type="ECO:0000256" key="2">
    <source>
        <dbReference type="ARBA" id="ARBA00009347"/>
    </source>
</evidence>
<dbReference type="Gene3D" id="1.20.140.10">
    <property type="entry name" value="Butyryl-CoA Dehydrogenase, subunit A, domain 3"/>
    <property type="match status" value="1"/>
</dbReference>
<dbReference type="Pfam" id="PF00441">
    <property type="entry name" value="Acyl-CoA_dh_1"/>
    <property type="match status" value="1"/>
</dbReference>